<reference evidence="2" key="1">
    <citation type="submission" date="2023-03" db="EMBL/GenBank/DDBJ databases">
        <title>Massive genome expansion in bonnet fungi (Mycena s.s.) driven by repeated elements and novel gene families across ecological guilds.</title>
        <authorList>
            <consortium name="Lawrence Berkeley National Laboratory"/>
            <person name="Harder C.B."/>
            <person name="Miyauchi S."/>
            <person name="Viragh M."/>
            <person name="Kuo A."/>
            <person name="Thoen E."/>
            <person name="Andreopoulos B."/>
            <person name="Lu D."/>
            <person name="Skrede I."/>
            <person name="Drula E."/>
            <person name="Henrissat B."/>
            <person name="Morin E."/>
            <person name="Kohler A."/>
            <person name="Barry K."/>
            <person name="LaButti K."/>
            <person name="Morin E."/>
            <person name="Salamov A."/>
            <person name="Lipzen A."/>
            <person name="Mereny Z."/>
            <person name="Hegedus B."/>
            <person name="Baldrian P."/>
            <person name="Stursova M."/>
            <person name="Weitz H."/>
            <person name="Taylor A."/>
            <person name="Grigoriev I.V."/>
            <person name="Nagy L.G."/>
            <person name="Martin F."/>
            <person name="Kauserud H."/>
        </authorList>
    </citation>
    <scope>NUCLEOTIDE SEQUENCE</scope>
    <source>
        <strain evidence="2">CBHHK002</strain>
    </source>
</reference>
<accession>A0AAD7AH03</accession>
<name>A0AAD7AH03_9AGAR</name>
<dbReference type="AlphaFoldDB" id="A0AAD7AH03"/>
<gene>
    <name evidence="2" type="ORF">DFH08DRAFT_442595</name>
</gene>
<organism evidence="2 3">
    <name type="scientific">Mycena albidolilacea</name>
    <dbReference type="NCBI Taxonomy" id="1033008"/>
    <lineage>
        <taxon>Eukaryota</taxon>
        <taxon>Fungi</taxon>
        <taxon>Dikarya</taxon>
        <taxon>Basidiomycota</taxon>
        <taxon>Agaricomycotina</taxon>
        <taxon>Agaricomycetes</taxon>
        <taxon>Agaricomycetidae</taxon>
        <taxon>Agaricales</taxon>
        <taxon>Marasmiineae</taxon>
        <taxon>Mycenaceae</taxon>
        <taxon>Mycena</taxon>
    </lineage>
</organism>
<dbReference type="EMBL" id="JARIHO010000007">
    <property type="protein sequence ID" value="KAJ7358457.1"/>
    <property type="molecule type" value="Genomic_DNA"/>
</dbReference>
<comment type="caution">
    <text evidence="2">The sequence shown here is derived from an EMBL/GenBank/DDBJ whole genome shotgun (WGS) entry which is preliminary data.</text>
</comment>
<protein>
    <submittedName>
        <fullName evidence="2">Uncharacterized protein</fullName>
    </submittedName>
</protein>
<evidence type="ECO:0000313" key="2">
    <source>
        <dbReference type="EMBL" id="KAJ7358457.1"/>
    </source>
</evidence>
<feature type="region of interest" description="Disordered" evidence="1">
    <location>
        <begin position="1"/>
        <end position="68"/>
    </location>
</feature>
<sequence>MRCRAVVVGRRRRRPSPPCSRAKQGYTGTTQVQAPPPAPRASHRMRQARCRPQGGSTGPLVAPGSTGRTTWTRFKARRCAPVSISRTQVLPPPPTGLAQAAEEHLLQRGWCSSSGGEGAARARPCSRAKQGYTANTQVLTLPPAPRASHAPGGVQAAGRIDGLTRRGRTTRTRFTARRGALMSISRTTDRPDSCRLLRNACSSGARSGWCAYTCLSPHDA</sequence>
<dbReference type="Proteomes" id="UP001218218">
    <property type="component" value="Unassembled WGS sequence"/>
</dbReference>
<feature type="compositionally biased region" description="Basic residues" evidence="1">
    <location>
        <begin position="1"/>
        <end position="15"/>
    </location>
</feature>
<evidence type="ECO:0000256" key="1">
    <source>
        <dbReference type="SAM" id="MobiDB-lite"/>
    </source>
</evidence>
<proteinExistence type="predicted"/>
<keyword evidence="3" id="KW-1185">Reference proteome</keyword>
<evidence type="ECO:0000313" key="3">
    <source>
        <dbReference type="Proteomes" id="UP001218218"/>
    </source>
</evidence>